<dbReference type="EMBL" id="JAQQLI010000003">
    <property type="protein sequence ID" value="MDC7784772.1"/>
    <property type="molecule type" value="Genomic_DNA"/>
</dbReference>
<gene>
    <name evidence="1" type="ORF">PQJ73_03670</name>
</gene>
<comment type="caution">
    <text evidence="1">The sequence shown here is derived from an EMBL/GenBank/DDBJ whole genome shotgun (WGS) entry which is preliminary data.</text>
</comment>
<evidence type="ECO:0000313" key="1">
    <source>
        <dbReference type="EMBL" id="MDC7784772.1"/>
    </source>
</evidence>
<reference evidence="1" key="1">
    <citation type="journal article" date="2023" name="Microbiol Resour">
        <title>Genome Sequences of Rhodoplanes serenus and Two Thermotolerant Strains, Rhodoplanes tepidamans and 'Rhodoplanes cryptolactis,' Further Refine the Genus.</title>
        <authorList>
            <person name="Rayyan A.A."/>
            <person name="Kyndt J.A."/>
        </authorList>
    </citation>
    <scope>NUCLEOTIDE SEQUENCE</scope>
    <source>
        <strain evidence="1">DSM 9987</strain>
    </source>
</reference>
<organism evidence="1 2">
    <name type="scientific">Rhodoplanes tepidamans</name>
    <name type="common">Rhodoplanes cryptolactis</name>
    <dbReference type="NCBI Taxonomy" id="200616"/>
    <lineage>
        <taxon>Bacteria</taxon>
        <taxon>Pseudomonadati</taxon>
        <taxon>Pseudomonadota</taxon>
        <taxon>Alphaproteobacteria</taxon>
        <taxon>Hyphomicrobiales</taxon>
        <taxon>Nitrobacteraceae</taxon>
        <taxon>Rhodoplanes</taxon>
    </lineage>
</organism>
<evidence type="ECO:0000313" key="2">
    <source>
        <dbReference type="Proteomes" id="UP001165652"/>
    </source>
</evidence>
<name>A0ABT5J565_RHOTP</name>
<keyword evidence="2" id="KW-1185">Reference proteome</keyword>
<accession>A0ABT5J565</accession>
<protein>
    <submittedName>
        <fullName evidence="1">Uncharacterized protein</fullName>
    </submittedName>
</protein>
<sequence>MADWRDLAAAVDAAVQRQFGERVRIVPRRVDGFDVPQPDPAREPFEVAGVLGTLNDMAMGLSGDHAGSPFRGRIALQNVALHVKLGDLAGKDVQLGDLVEPMDRPGESFEINRIVNEAAGFTMFSLLRVD</sequence>
<dbReference type="RefSeq" id="WP_272775618.1">
    <property type="nucleotide sequence ID" value="NZ_JAQQLI010000003.1"/>
</dbReference>
<dbReference type="Proteomes" id="UP001165652">
    <property type="component" value="Unassembled WGS sequence"/>
</dbReference>
<proteinExistence type="predicted"/>
<reference evidence="1" key="2">
    <citation type="submission" date="2023-02" db="EMBL/GenBank/DDBJ databases">
        <authorList>
            <person name="Rayyan A."/>
            <person name="Meyer T."/>
            <person name="Kyndt J.A."/>
        </authorList>
    </citation>
    <scope>NUCLEOTIDE SEQUENCE</scope>
    <source>
        <strain evidence="1">DSM 9987</strain>
    </source>
</reference>